<name>A0A369CDM9_9GAMM</name>
<feature type="transmembrane region" description="Helical" evidence="5">
    <location>
        <begin position="144"/>
        <end position="161"/>
    </location>
</feature>
<dbReference type="GO" id="GO:0016020">
    <property type="term" value="C:membrane"/>
    <property type="evidence" value="ECO:0007669"/>
    <property type="project" value="UniProtKB-SubCell"/>
</dbReference>
<organism evidence="8 9">
    <name type="scientific">Thioalbus denitrificans</name>
    <dbReference type="NCBI Taxonomy" id="547122"/>
    <lineage>
        <taxon>Bacteria</taxon>
        <taxon>Pseudomonadati</taxon>
        <taxon>Pseudomonadota</taxon>
        <taxon>Gammaproteobacteria</taxon>
        <taxon>Chromatiales</taxon>
        <taxon>Ectothiorhodospiraceae</taxon>
        <taxon>Thioalbus</taxon>
    </lineage>
</organism>
<comment type="caution">
    <text evidence="8">The sequence shown here is derived from an EMBL/GenBank/DDBJ whole genome shotgun (WGS) entry which is preliminary data.</text>
</comment>
<dbReference type="Pfam" id="PF00892">
    <property type="entry name" value="EamA"/>
    <property type="match status" value="2"/>
</dbReference>
<keyword evidence="4 5" id="KW-0472">Membrane</keyword>
<feature type="chain" id="PRO_5016720131" evidence="6">
    <location>
        <begin position="25"/>
        <end position="293"/>
    </location>
</feature>
<feature type="transmembrane region" description="Helical" evidence="5">
    <location>
        <begin position="66"/>
        <end position="84"/>
    </location>
</feature>
<feature type="domain" description="EamA" evidence="7">
    <location>
        <begin position="145"/>
        <end position="276"/>
    </location>
</feature>
<evidence type="ECO:0000256" key="5">
    <source>
        <dbReference type="SAM" id="Phobius"/>
    </source>
</evidence>
<feature type="transmembrane region" description="Helical" evidence="5">
    <location>
        <begin position="90"/>
        <end position="109"/>
    </location>
</feature>
<feature type="signal peptide" evidence="6">
    <location>
        <begin position="1"/>
        <end position="24"/>
    </location>
</feature>
<evidence type="ECO:0000256" key="3">
    <source>
        <dbReference type="ARBA" id="ARBA00022989"/>
    </source>
</evidence>
<protein>
    <submittedName>
        <fullName evidence="8">Threonine/homoserine efflux transporter RhtA</fullName>
    </submittedName>
</protein>
<gene>
    <name evidence="8" type="ORF">DFQ59_102150</name>
</gene>
<feature type="transmembrane region" description="Helical" evidence="5">
    <location>
        <begin position="173"/>
        <end position="195"/>
    </location>
</feature>
<feature type="transmembrane region" description="Helical" evidence="5">
    <location>
        <begin position="234"/>
        <end position="253"/>
    </location>
</feature>
<dbReference type="InterPro" id="IPR037185">
    <property type="entry name" value="EmrE-like"/>
</dbReference>
<accession>A0A369CDM9</accession>
<feature type="transmembrane region" description="Helical" evidence="5">
    <location>
        <begin position="259"/>
        <end position="276"/>
    </location>
</feature>
<evidence type="ECO:0000256" key="1">
    <source>
        <dbReference type="ARBA" id="ARBA00004141"/>
    </source>
</evidence>
<evidence type="ECO:0000313" key="9">
    <source>
        <dbReference type="Proteomes" id="UP000252707"/>
    </source>
</evidence>
<proteinExistence type="predicted"/>
<dbReference type="RefSeq" id="WP_114278647.1">
    <property type="nucleotide sequence ID" value="NZ_QPJY01000002.1"/>
</dbReference>
<evidence type="ECO:0000259" key="7">
    <source>
        <dbReference type="Pfam" id="PF00892"/>
    </source>
</evidence>
<reference evidence="8 9" key="1">
    <citation type="submission" date="2018-07" db="EMBL/GenBank/DDBJ databases">
        <title>Genomic Encyclopedia of Type Strains, Phase IV (KMG-IV): sequencing the most valuable type-strain genomes for metagenomic binning, comparative biology and taxonomic classification.</title>
        <authorList>
            <person name="Goeker M."/>
        </authorList>
    </citation>
    <scope>NUCLEOTIDE SEQUENCE [LARGE SCALE GENOMIC DNA]</scope>
    <source>
        <strain evidence="8 9">DSM 26407</strain>
    </source>
</reference>
<keyword evidence="2 5" id="KW-0812">Transmembrane</keyword>
<dbReference type="PANTHER" id="PTHR32322">
    <property type="entry name" value="INNER MEMBRANE TRANSPORTER"/>
    <property type="match status" value="1"/>
</dbReference>
<evidence type="ECO:0000256" key="4">
    <source>
        <dbReference type="ARBA" id="ARBA00023136"/>
    </source>
</evidence>
<dbReference type="AlphaFoldDB" id="A0A369CDM9"/>
<feature type="transmembrane region" description="Helical" evidence="5">
    <location>
        <begin position="35"/>
        <end position="54"/>
    </location>
</feature>
<dbReference type="InterPro" id="IPR050638">
    <property type="entry name" value="AA-Vitamin_Transporters"/>
</dbReference>
<evidence type="ECO:0000256" key="6">
    <source>
        <dbReference type="SAM" id="SignalP"/>
    </source>
</evidence>
<comment type="subcellular location">
    <subcellularLocation>
        <location evidence="1">Membrane</location>
        <topology evidence="1">Multi-pass membrane protein</topology>
    </subcellularLocation>
</comment>
<keyword evidence="9" id="KW-1185">Reference proteome</keyword>
<feature type="domain" description="EamA" evidence="7">
    <location>
        <begin position="6"/>
        <end position="134"/>
    </location>
</feature>
<keyword evidence="3 5" id="KW-1133">Transmembrane helix</keyword>
<evidence type="ECO:0000256" key="2">
    <source>
        <dbReference type="ARBA" id="ARBA00022692"/>
    </source>
</evidence>
<feature type="transmembrane region" description="Helical" evidence="5">
    <location>
        <begin position="121"/>
        <end position="138"/>
    </location>
</feature>
<dbReference type="EMBL" id="QPJY01000002">
    <property type="protein sequence ID" value="RCX31803.1"/>
    <property type="molecule type" value="Genomic_DNA"/>
</dbReference>
<keyword evidence="6" id="KW-0732">Signal</keyword>
<evidence type="ECO:0000313" key="8">
    <source>
        <dbReference type="EMBL" id="RCX31803.1"/>
    </source>
</evidence>
<dbReference type="SUPFAM" id="SSF103481">
    <property type="entry name" value="Multidrug resistance efflux transporter EmrE"/>
    <property type="match status" value="2"/>
</dbReference>
<dbReference type="OrthoDB" id="321830at2"/>
<feature type="transmembrane region" description="Helical" evidence="5">
    <location>
        <begin position="201"/>
        <end position="222"/>
    </location>
</feature>
<dbReference type="InterPro" id="IPR000620">
    <property type="entry name" value="EamA_dom"/>
</dbReference>
<sequence>MPRLRTLLLTALAMLAFAANSLLARQALDSTPIDAATFTLVRLASGALTLWLIVRIRRGSAWTRPDWVAAAALFAYAICFSFAYRSLTAATGALILFAAVQLTMIGAGLRAGEAPTRRSGAGILLAVAGLVYLLLPGIAAPEPLGAGLMAGAGMAWGLYSLRGRGVTEPLRASAGNFLGAVPLALAAMTPFLLAGEARADSAGLLLAVLSGAVASGLGYVVWYAALAGLAATQAATIQLSVPVITALGGVLLLDELLTLRLGLASAAILGGIALVLTRRRTTPARTASGNRFR</sequence>
<dbReference type="Proteomes" id="UP000252707">
    <property type="component" value="Unassembled WGS sequence"/>
</dbReference>
<dbReference type="PANTHER" id="PTHR32322:SF9">
    <property type="entry name" value="AMINO-ACID METABOLITE EFFLUX PUMP-RELATED"/>
    <property type="match status" value="1"/>
</dbReference>